<dbReference type="InterPro" id="IPR001387">
    <property type="entry name" value="Cro/C1-type_HTH"/>
</dbReference>
<dbReference type="Gene3D" id="1.10.260.40">
    <property type="entry name" value="lambda repressor-like DNA-binding domains"/>
    <property type="match status" value="1"/>
</dbReference>
<dbReference type="SUPFAM" id="SSF47413">
    <property type="entry name" value="lambda repressor-like DNA-binding domains"/>
    <property type="match status" value="1"/>
</dbReference>
<sequence length="65" mass="7184">METKLQTYHKETGVKQAFIAQKSKLTPGAYSLIVRGESLPSLPAAIRIARALNDTVENLWGDQID</sequence>
<reference evidence="2 3" key="1">
    <citation type="submission" date="2024-08" db="EMBL/GenBank/DDBJ databases">
        <title>Two novel Cytobacillus novel species.</title>
        <authorList>
            <person name="Liu G."/>
        </authorList>
    </citation>
    <scope>NUCLEOTIDE SEQUENCE [LARGE SCALE GENOMIC DNA]</scope>
    <source>
        <strain evidence="2 3">FJAT-53684</strain>
    </source>
</reference>
<dbReference type="PROSITE" id="PS50943">
    <property type="entry name" value="HTH_CROC1"/>
    <property type="match status" value="1"/>
</dbReference>
<proteinExistence type="predicted"/>
<organism evidence="2 3">
    <name type="scientific">Cytobacillus mangrovibacter</name>
    <dbReference type="NCBI Taxonomy" id="3299024"/>
    <lineage>
        <taxon>Bacteria</taxon>
        <taxon>Bacillati</taxon>
        <taxon>Bacillota</taxon>
        <taxon>Bacilli</taxon>
        <taxon>Bacillales</taxon>
        <taxon>Bacillaceae</taxon>
        <taxon>Cytobacillus</taxon>
    </lineage>
</organism>
<dbReference type="Pfam" id="PF01381">
    <property type="entry name" value="HTH_3"/>
    <property type="match status" value="1"/>
</dbReference>
<dbReference type="CDD" id="cd00093">
    <property type="entry name" value="HTH_XRE"/>
    <property type="match status" value="1"/>
</dbReference>
<comment type="caution">
    <text evidence="2">The sequence shown here is derived from an EMBL/GenBank/DDBJ whole genome shotgun (WGS) entry which is preliminary data.</text>
</comment>
<protein>
    <submittedName>
        <fullName evidence="2">Helix-turn-helix transcriptional regulator</fullName>
    </submittedName>
</protein>
<dbReference type="InterPro" id="IPR010982">
    <property type="entry name" value="Lambda_DNA-bd_dom_sf"/>
</dbReference>
<evidence type="ECO:0000313" key="3">
    <source>
        <dbReference type="Proteomes" id="UP001601058"/>
    </source>
</evidence>
<evidence type="ECO:0000313" key="2">
    <source>
        <dbReference type="EMBL" id="MFE8698005.1"/>
    </source>
</evidence>
<dbReference type="RefSeq" id="WP_389221983.1">
    <property type="nucleotide sequence ID" value="NZ_JBIACJ010000009.1"/>
</dbReference>
<feature type="domain" description="HTH cro/C1-type" evidence="1">
    <location>
        <begin position="20"/>
        <end position="59"/>
    </location>
</feature>
<evidence type="ECO:0000259" key="1">
    <source>
        <dbReference type="PROSITE" id="PS50943"/>
    </source>
</evidence>
<accession>A0ABW6K1F6</accession>
<gene>
    <name evidence="2" type="ORF">ACFYKT_16810</name>
</gene>
<dbReference type="EMBL" id="JBIACJ010000009">
    <property type="protein sequence ID" value="MFE8698005.1"/>
    <property type="molecule type" value="Genomic_DNA"/>
</dbReference>
<keyword evidence="3" id="KW-1185">Reference proteome</keyword>
<dbReference type="Proteomes" id="UP001601058">
    <property type="component" value="Unassembled WGS sequence"/>
</dbReference>
<name>A0ABW6K1F6_9BACI</name>